<gene>
    <name evidence="2" type="ORF">Q766_08550</name>
</gene>
<organism evidence="2 3">
    <name type="scientific">Flavobacterium subsaxonicum WB 4.1-42 = DSM 21790</name>
    <dbReference type="NCBI Taxonomy" id="1121898"/>
    <lineage>
        <taxon>Bacteria</taxon>
        <taxon>Pseudomonadati</taxon>
        <taxon>Bacteroidota</taxon>
        <taxon>Flavobacteriia</taxon>
        <taxon>Flavobacteriales</taxon>
        <taxon>Flavobacteriaceae</taxon>
        <taxon>Flavobacterium</taxon>
    </lineage>
</organism>
<dbReference type="OrthoDB" id="321327at2"/>
<dbReference type="Gene3D" id="2.60.120.10">
    <property type="entry name" value="Jelly Rolls"/>
    <property type="match status" value="1"/>
</dbReference>
<keyword evidence="3" id="KW-1185">Reference proteome</keyword>
<evidence type="ECO:0000313" key="2">
    <source>
        <dbReference type="EMBL" id="KGO93344.1"/>
    </source>
</evidence>
<accession>A0A0A2MM03</accession>
<dbReference type="RefSeq" id="WP_026990883.1">
    <property type="nucleotide sequence ID" value="NZ_AUGP01000018.1"/>
</dbReference>
<dbReference type="Pfam" id="PF17954">
    <property type="entry name" value="Pirin_C_2"/>
    <property type="match status" value="1"/>
</dbReference>
<feature type="domain" description="Quercetin 2,3-dioxygenase C-terminal cupin" evidence="1">
    <location>
        <begin position="156"/>
        <end position="223"/>
    </location>
</feature>
<dbReference type="InterPro" id="IPR041602">
    <property type="entry name" value="Quercetinase_C"/>
</dbReference>
<reference evidence="2 3" key="1">
    <citation type="submission" date="2013-09" db="EMBL/GenBank/DDBJ databases">
        <authorList>
            <person name="Zeng Z."/>
            <person name="Chen C."/>
        </authorList>
    </citation>
    <scope>NUCLEOTIDE SEQUENCE [LARGE SCALE GENOMIC DNA]</scope>
    <source>
        <strain evidence="2 3">WB 4.1-42</strain>
    </source>
</reference>
<proteinExistence type="predicted"/>
<evidence type="ECO:0000259" key="1">
    <source>
        <dbReference type="Pfam" id="PF17954"/>
    </source>
</evidence>
<dbReference type="AlphaFoldDB" id="A0A0A2MM03"/>
<dbReference type="SUPFAM" id="SSF51182">
    <property type="entry name" value="RmlC-like cupins"/>
    <property type="match status" value="1"/>
</dbReference>
<dbReference type="eggNOG" id="COG1741">
    <property type="taxonomic scope" value="Bacteria"/>
</dbReference>
<comment type="caution">
    <text evidence="2">The sequence shown here is derived from an EMBL/GenBank/DDBJ whole genome shotgun (WGS) entry which is preliminary data.</text>
</comment>
<name>A0A0A2MM03_9FLAO</name>
<dbReference type="STRING" id="1121898.GCA_000422725_02063"/>
<sequence>MIHQSPAHIYTAKQRGHIETDRHRVIATLNFGAYADATRKPFGALTVVNDETLAPLTAITRKLDDNTAMLVIPLVGALHYSLGAKEQELVPGEAVVLSPYSKGTTVTFSNPYEADLINFLYINLKSNGSAGFGVSHINLDIRNTLHPFTQLGICGYMGIFDGRNEVLYPVNNAANGLFAFVVNGAFEINGRLLEERDALALWETDAADIEALSDNAIILLLEVPLNTFTA</sequence>
<dbReference type="InterPro" id="IPR011051">
    <property type="entry name" value="RmlC_Cupin_sf"/>
</dbReference>
<dbReference type="InterPro" id="IPR014710">
    <property type="entry name" value="RmlC-like_jellyroll"/>
</dbReference>
<protein>
    <recommendedName>
        <fullName evidence="1">Quercetin 2,3-dioxygenase C-terminal cupin domain-containing protein</fullName>
    </recommendedName>
</protein>
<dbReference type="EMBL" id="JRLY01000005">
    <property type="protein sequence ID" value="KGO93344.1"/>
    <property type="molecule type" value="Genomic_DNA"/>
</dbReference>
<evidence type="ECO:0000313" key="3">
    <source>
        <dbReference type="Proteomes" id="UP000030111"/>
    </source>
</evidence>
<dbReference type="Proteomes" id="UP000030111">
    <property type="component" value="Unassembled WGS sequence"/>
</dbReference>